<evidence type="ECO:0000256" key="7">
    <source>
        <dbReference type="ARBA" id="ARBA00023145"/>
    </source>
</evidence>
<dbReference type="GO" id="GO:0004252">
    <property type="term" value="F:serine-type endopeptidase activity"/>
    <property type="evidence" value="ECO:0007669"/>
    <property type="project" value="UniProtKB-EC"/>
</dbReference>
<evidence type="ECO:0000256" key="2">
    <source>
        <dbReference type="ARBA" id="ARBA00007664"/>
    </source>
</evidence>
<dbReference type="FunFam" id="2.40.10.10:FF:000036">
    <property type="entry name" value="Trypsin beta"/>
    <property type="match status" value="1"/>
</dbReference>
<dbReference type="InterPro" id="IPR050430">
    <property type="entry name" value="Peptidase_S1"/>
</dbReference>
<evidence type="ECO:0000259" key="11">
    <source>
        <dbReference type="PROSITE" id="PS50240"/>
    </source>
</evidence>
<accession>A0AAD4JUR5</accession>
<keyword evidence="3" id="KW-0645">Protease</keyword>
<dbReference type="PROSITE" id="PS50240">
    <property type="entry name" value="TRYPSIN_DOM"/>
    <property type="match status" value="1"/>
</dbReference>
<keyword evidence="6" id="KW-0720">Serine protease</keyword>
<dbReference type="Proteomes" id="UP001200034">
    <property type="component" value="Unassembled WGS sequence"/>
</dbReference>
<keyword evidence="4" id="KW-0732">Signal</keyword>
<dbReference type="SUPFAM" id="SSF50494">
    <property type="entry name" value="Trypsin-like serine proteases"/>
    <property type="match status" value="1"/>
</dbReference>
<evidence type="ECO:0000313" key="13">
    <source>
        <dbReference type="Proteomes" id="UP001200034"/>
    </source>
</evidence>
<evidence type="ECO:0000256" key="6">
    <source>
        <dbReference type="ARBA" id="ARBA00022825"/>
    </source>
</evidence>
<comment type="catalytic activity">
    <reaction evidence="9">
        <text>Preferential cleavage: Arg-|-Xaa, Lys-|-Xaa.</text>
        <dbReference type="EC" id="3.4.21.4"/>
    </reaction>
</comment>
<keyword evidence="5" id="KW-0378">Hydrolase</keyword>
<comment type="caution">
    <text evidence="12">The sequence shown here is derived from an EMBL/GenBank/DDBJ whole genome shotgun (WGS) entry which is preliminary data.</text>
</comment>
<dbReference type="GO" id="GO:0005576">
    <property type="term" value="C:extracellular region"/>
    <property type="evidence" value="ECO:0007669"/>
    <property type="project" value="UniProtKB-SubCell"/>
</dbReference>
<dbReference type="GO" id="GO:0006508">
    <property type="term" value="P:proteolysis"/>
    <property type="evidence" value="ECO:0007669"/>
    <property type="project" value="UniProtKB-KW"/>
</dbReference>
<dbReference type="InterPro" id="IPR001254">
    <property type="entry name" value="Trypsin_dom"/>
</dbReference>
<dbReference type="Pfam" id="PF00089">
    <property type="entry name" value="Trypsin"/>
    <property type="match status" value="1"/>
</dbReference>
<dbReference type="CDD" id="cd00190">
    <property type="entry name" value="Tryp_SPc"/>
    <property type="match status" value="1"/>
</dbReference>
<keyword evidence="7" id="KW-0865">Zymogen</keyword>
<evidence type="ECO:0000256" key="3">
    <source>
        <dbReference type="ARBA" id="ARBA00022670"/>
    </source>
</evidence>
<evidence type="ECO:0000256" key="1">
    <source>
        <dbReference type="ARBA" id="ARBA00004239"/>
    </source>
</evidence>
<evidence type="ECO:0000256" key="8">
    <source>
        <dbReference type="ARBA" id="ARBA00023157"/>
    </source>
</evidence>
<comment type="similarity">
    <text evidence="2">Belongs to the peptidase S1 family.</text>
</comment>
<dbReference type="PROSITE" id="PS00134">
    <property type="entry name" value="TRYPSIN_HIS"/>
    <property type="match status" value="1"/>
</dbReference>
<protein>
    <recommendedName>
        <fullName evidence="10">trypsin</fullName>
        <ecNumber evidence="10">3.4.21.4</ecNumber>
    </recommendedName>
</protein>
<dbReference type="PANTHER" id="PTHR24276:SF91">
    <property type="entry name" value="AT26814P-RELATED"/>
    <property type="match status" value="1"/>
</dbReference>
<dbReference type="AlphaFoldDB" id="A0AAD4JUR5"/>
<dbReference type="SMART" id="SM00020">
    <property type="entry name" value="Tryp_SPc"/>
    <property type="match status" value="1"/>
</dbReference>
<evidence type="ECO:0000256" key="9">
    <source>
        <dbReference type="ARBA" id="ARBA00036320"/>
    </source>
</evidence>
<keyword evidence="13" id="KW-1185">Reference proteome</keyword>
<dbReference type="EC" id="3.4.21.4" evidence="10"/>
<comment type="subcellular location">
    <subcellularLocation>
        <location evidence="1">Secreted</location>
        <location evidence="1">Extracellular space</location>
    </subcellularLocation>
</comment>
<dbReference type="InterPro" id="IPR043504">
    <property type="entry name" value="Peptidase_S1_PA_chymotrypsin"/>
</dbReference>
<dbReference type="InterPro" id="IPR018114">
    <property type="entry name" value="TRYPSIN_HIS"/>
</dbReference>
<evidence type="ECO:0000256" key="4">
    <source>
        <dbReference type="ARBA" id="ARBA00022729"/>
    </source>
</evidence>
<evidence type="ECO:0000313" key="12">
    <source>
        <dbReference type="EMBL" id="KAH8359662.1"/>
    </source>
</evidence>
<name>A0AAD4JUR5_9MUSC</name>
<sequence>MPTILNNGFGFVVIGGIRPEKNNLAKFIVSLRFADEANFGFRHTCCGSIISNKLILTAAHCVVQRNFKSINHPSAMKIVAGTPRRLLRTNHTQEVKVDEIKVHPHYQTTFGLIIKNDIALIKLKDELDINDDFTNIIPLADQKPKVGQRCTIIGWGTILEFGPLPDEIVSADAVIISDAHCAKFGGYHKDVKLCISNSKNYETKVCHGDSGGPLICDNKVVGITSYGVRCGFPTVPDVYTNVYYFREWISRNSVCCLTNNVYMCYKLVLITLALFTAICNQ</sequence>
<dbReference type="EMBL" id="JAJJHW010003409">
    <property type="protein sequence ID" value="KAH8359662.1"/>
    <property type="molecule type" value="Genomic_DNA"/>
</dbReference>
<gene>
    <name evidence="12" type="ORF">KR093_008199</name>
</gene>
<proteinExistence type="inferred from homology"/>
<dbReference type="PRINTS" id="PR00722">
    <property type="entry name" value="CHYMOTRYPSIN"/>
</dbReference>
<evidence type="ECO:0000256" key="10">
    <source>
        <dbReference type="ARBA" id="ARBA00038868"/>
    </source>
</evidence>
<feature type="domain" description="Peptidase S1" evidence="11">
    <location>
        <begin position="13"/>
        <end position="254"/>
    </location>
</feature>
<keyword evidence="8" id="KW-1015">Disulfide bond</keyword>
<organism evidence="12 13">
    <name type="scientific">Drosophila rubida</name>
    <dbReference type="NCBI Taxonomy" id="30044"/>
    <lineage>
        <taxon>Eukaryota</taxon>
        <taxon>Metazoa</taxon>
        <taxon>Ecdysozoa</taxon>
        <taxon>Arthropoda</taxon>
        <taxon>Hexapoda</taxon>
        <taxon>Insecta</taxon>
        <taxon>Pterygota</taxon>
        <taxon>Neoptera</taxon>
        <taxon>Endopterygota</taxon>
        <taxon>Diptera</taxon>
        <taxon>Brachycera</taxon>
        <taxon>Muscomorpha</taxon>
        <taxon>Ephydroidea</taxon>
        <taxon>Drosophilidae</taxon>
        <taxon>Drosophila</taxon>
    </lineage>
</organism>
<dbReference type="FunFam" id="2.40.10.10:FF:000068">
    <property type="entry name" value="transmembrane protease serine 2"/>
    <property type="match status" value="1"/>
</dbReference>
<dbReference type="InterPro" id="IPR001314">
    <property type="entry name" value="Peptidase_S1A"/>
</dbReference>
<reference evidence="12" key="1">
    <citation type="journal article" date="2021" name="Mol. Ecol. Resour.">
        <title>Phylogenomic analyses of the genus Drosophila reveals genomic signals of climate adaptation.</title>
        <authorList>
            <person name="Li F."/>
            <person name="Rane R.V."/>
            <person name="Luria V."/>
            <person name="Xiong Z."/>
            <person name="Chen J."/>
            <person name="Li Z."/>
            <person name="Catullo R.A."/>
            <person name="Griffin P.C."/>
            <person name="Schiffer M."/>
            <person name="Pearce S."/>
            <person name="Lee S.F."/>
            <person name="McElroy K."/>
            <person name="Stocker A."/>
            <person name="Shirriffs J."/>
            <person name="Cockerell F."/>
            <person name="Coppin C."/>
            <person name="Sgro C.M."/>
            <person name="Karger A."/>
            <person name="Cain J.W."/>
            <person name="Weber J.A."/>
            <person name="Santpere G."/>
            <person name="Kirschner M.W."/>
            <person name="Hoffmann A.A."/>
            <person name="Oakeshott J.G."/>
            <person name="Zhang G."/>
        </authorList>
    </citation>
    <scope>NUCLEOTIDE SEQUENCE</scope>
    <source>
        <strain evidence="12">BGI-SZ-2011g</strain>
    </source>
</reference>
<dbReference type="PANTHER" id="PTHR24276">
    <property type="entry name" value="POLYSERASE-RELATED"/>
    <property type="match status" value="1"/>
</dbReference>
<dbReference type="InterPro" id="IPR009003">
    <property type="entry name" value="Peptidase_S1_PA"/>
</dbReference>
<evidence type="ECO:0000256" key="5">
    <source>
        <dbReference type="ARBA" id="ARBA00022801"/>
    </source>
</evidence>
<dbReference type="Gene3D" id="2.40.10.10">
    <property type="entry name" value="Trypsin-like serine proteases"/>
    <property type="match status" value="1"/>
</dbReference>